<reference evidence="3" key="3">
    <citation type="submission" date="2025-09" db="UniProtKB">
        <authorList>
            <consortium name="Ensembl"/>
        </authorList>
    </citation>
    <scope>IDENTIFICATION</scope>
</reference>
<feature type="compositionally biased region" description="Low complexity" evidence="1">
    <location>
        <begin position="35"/>
        <end position="50"/>
    </location>
</feature>
<feature type="compositionally biased region" description="Basic and acidic residues" evidence="1">
    <location>
        <begin position="700"/>
        <end position="709"/>
    </location>
</feature>
<feature type="region of interest" description="Disordered" evidence="1">
    <location>
        <begin position="615"/>
        <end position="819"/>
    </location>
</feature>
<dbReference type="FunFam" id="1.10.8.10:FF:000006">
    <property type="entry name" value="Putative nascent polypeptide-associated complex subunit alpha"/>
    <property type="match status" value="1"/>
</dbReference>
<dbReference type="Gene3D" id="1.10.8.10">
    <property type="entry name" value="DNA helicase RuvA subunit, C-terminal domain"/>
    <property type="match status" value="1"/>
</dbReference>
<evidence type="ECO:0000313" key="3">
    <source>
        <dbReference type="Ensembl" id="ENSSFOP00015015646.2"/>
    </source>
</evidence>
<feature type="region of interest" description="Disordered" evidence="1">
    <location>
        <begin position="1202"/>
        <end position="1228"/>
    </location>
</feature>
<feature type="region of interest" description="Disordered" evidence="1">
    <location>
        <begin position="395"/>
        <end position="482"/>
    </location>
</feature>
<accession>A0A8C9RKQ5</accession>
<dbReference type="Pfam" id="PF01849">
    <property type="entry name" value="NAC"/>
    <property type="match status" value="1"/>
</dbReference>
<feature type="compositionally biased region" description="Low complexity" evidence="1">
    <location>
        <begin position="1659"/>
        <end position="1670"/>
    </location>
</feature>
<dbReference type="Gene3D" id="2.20.70.30">
    <property type="entry name" value="Nascent polypeptide-associated complex domain"/>
    <property type="match status" value="1"/>
</dbReference>
<feature type="compositionally biased region" description="Polar residues" evidence="1">
    <location>
        <begin position="1616"/>
        <end position="1625"/>
    </location>
</feature>
<evidence type="ECO:0000259" key="2">
    <source>
        <dbReference type="PROSITE" id="PS51151"/>
    </source>
</evidence>
<feature type="compositionally biased region" description="Low complexity" evidence="1">
    <location>
        <begin position="353"/>
        <end position="367"/>
    </location>
</feature>
<feature type="compositionally biased region" description="Polar residues" evidence="1">
    <location>
        <begin position="1827"/>
        <end position="1837"/>
    </location>
</feature>
<protein>
    <submittedName>
        <fullName evidence="3">NAC alpha domain containing</fullName>
    </submittedName>
</protein>
<feature type="region of interest" description="Disordered" evidence="1">
    <location>
        <begin position="1097"/>
        <end position="1121"/>
    </location>
</feature>
<feature type="compositionally biased region" description="Polar residues" evidence="1">
    <location>
        <begin position="658"/>
        <end position="671"/>
    </location>
</feature>
<dbReference type="InterPro" id="IPR002715">
    <property type="entry name" value="Nas_poly-pep-assoc_cplx_dom"/>
</dbReference>
<dbReference type="GeneID" id="108940705"/>
<dbReference type="InterPro" id="IPR016641">
    <property type="entry name" value="EGD2/NACA0like"/>
</dbReference>
<keyword evidence="4" id="KW-1185">Reference proteome</keyword>
<dbReference type="Pfam" id="PF19026">
    <property type="entry name" value="UBA_HYPK"/>
    <property type="match status" value="1"/>
</dbReference>
<dbReference type="Ensembl" id="ENSSFOT00015015828.2">
    <property type="protein sequence ID" value="ENSSFOP00015015646.2"/>
    <property type="gene ID" value="ENSSFOG00015010094.2"/>
</dbReference>
<dbReference type="OrthoDB" id="3169036at2759"/>
<feature type="compositionally biased region" description="Basic and acidic residues" evidence="1">
    <location>
        <begin position="396"/>
        <end position="412"/>
    </location>
</feature>
<feature type="compositionally biased region" description="Acidic residues" evidence="1">
    <location>
        <begin position="615"/>
        <end position="643"/>
    </location>
</feature>
<dbReference type="InterPro" id="IPR038187">
    <property type="entry name" value="NAC_A/B_dom_sf"/>
</dbReference>
<feature type="region of interest" description="Disordered" evidence="1">
    <location>
        <begin position="912"/>
        <end position="943"/>
    </location>
</feature>
<feature type="region of interest" description="Disordered" evidence="1">
    <location>
        <begin position="875"/>
        <end position="900"/>
    </location>
</feature>
<feature type="compositionally biased region" description="Polar residues" evidence="1">
    <location>
        <begin position="202"/>
        <end position="214"/>
    </location>
</feature>
<feature type="region of interest" description="Disordered" evidence="1">
    <location>
        <begin position="1"/>
        <end position="114"/>
    </location>
</feature>
<feature type="compositionally biased region" description="Low complexity" evidence="1">
    <location>
        <begin position="447"/>
        <end position="456"/>
    </location>
</feature>
<evidence type="ECO:0000313" key="4">
    <source>
        <dbReference type="Proteomes" id="UP000694397"/>
    </source>
</evidence>
<feature type="compositionally biased region" description="Polar residues" evidence="1">
    <location>
        <begin position="1690"/>
        <end position="1726"/>
    </location>
</feature>
<feature type="region of interest" description="Disordered" evidence="1">
    <location>
        <begin position="165"/>
        <end position="269"/>
    </location>
</feature>
<dbReference type="GeneTree" id="ENSGT00940000161501"/>
<feature type="compositionally biased region" description="Polar residues" evidence="1">
    <location>
        <begin position="756"/>
        <end position="766"/>
    </location>
</feature>
<feature type="region of interest" description="Disordered" evidence="1">
    <location>
        <begin position="1364"/>
        <end position="1401"/>
    </location>
</feature>
<dbReference type="PROSITE" id="PS51151">
    <property type="entry name" value="NAC_AB"/>
    <property type="match status" value="1"/>
</dbReference>
<feature type="compositionally biased region" description="Basic and acidic residues" evidence="1">
    <location>
        <begin position="184"/>
        <end position="199"/>
    </location>
</feature>
<dbReference type="CDD" id="cd22054">
    <property type="entry name" value="NAC_NACA"/>
    <property type="match status" value="1"/>
</dbReference>
<gene>
    <name evidence="3" type="primary">nacad</name>
</gene>
<sequence>MPGEAVRRIAPSPEPTEARQEDAGVPGPDLTGHVSSSSASTPSDCASTPSPSTPPQLSPECTSPFGPRLPKAKPGSSAVRPQPEGASSDCSFDGRPGTVGRLTGKFGRGPCKRGPVKMERIKVLTGTEVESDFKEPEEIDTRVVMGQETLLRNMEVQRNLLVGKTTGQEVPSLGCQGLVLPTAPKEESAEPPEKEKLDTGQDCPSDTQNESLTPKTEPEKDSAQLLTCPVLEPKVTDAGLTDSCGPLEGEREEELSLSQGEVPSLSFSEPSCAVDPLRVGVPSGLDPDLYYTAPSTPIKMAYCSHLKHQWYPGSPCSGPGSPTDESSDLPESEGLCSPPTSPSGSYITAEGGSWTSSYTSSTSHSCSPNLIGEAELQEAPACYVESLSEIGDELGEERNSMDKESCLDKADGPETLESGIFAEGGDGVTRQMCRPRWVTEDLSPQKSSSGRSTSSQEGGGESEGSLEPSEEHESTAPAAFEDPNQGLELDLNACISEHFAAMGTPVEDISPELVASFPFVHRQTTAADTGSLTPATCSSEVSDTDNNSLYGEMASSPLLFPGPCRDDGPGGDMMIPASMLPFHTSLIFQADSMEITLFPTEDEPGNDVDAYAAGEEEGDVDEDEDEEDEDEVNEVDEEEELVEEECKALEDPNEEDTSASFLNSLSENSINEGVDESFAFQDDTEESVDSASYNGEEDDRLYSTEKHAELAQQFPGPNDPPGSAAPLQQDSSNCGSESEMEISSESSDANQESKDGPTTGNANPAESNPPIASPSIYVPPNQKDEKELFCPEEGPSPHKVTLKDETPKGSAETADGSAQELVEAPVIQTFETEASQAEECGGKGESLAREQPLMPDSSDLIKELSSYVVGEALTSRSEELSTEAELADQKNGNSTEFPESTVDLGEMATNDLNKGVPVLSHPKDDCSPSNIPVSTSPEVSSEVPDNLAFATADISTSESSLNQDNLAENQPCTDDISANPLNVTCTTYSMLAISPKKENSEASVSQKDASAEVWEAEVPLSLGECCDYEAESLLMYEVSQPTCAEPVFTSNISPGDAAFADQEDNNSISDVQVEAEDADGGLLESNLSNWKSMEEISEAGGGEDGSMHFPEDEDSNLQNQESSIPMHHPVVAEETSTPNDPESDSLLFLPTEPPKCLQFNILSEEENEDFKNLTPAGEQDNVNIRKESLSNISVVEAAPQPETTVTAPDTEPSQVEGNIEEENRVQQTSPADVKMTFQYQHQHHFPEDGDGRLSEVETRTDAIDKSDGSAVAAEKKPTPVQETVCKMENGANGNVRSLEHEPALTLLGGSFGTFNPRKRANFSKIQKESASVLAAVKKDVVEKFMGQEGLQEANHSRSEAIEASVSNELQSEVQENQTNDQHVSVPKTESAYEKKLSPESECDVLEAKDNDVKTLLLGSGEEHLSLPGEGHVQANICVEKPPEKTVVPVDKGEAKAEDTPRMLHELQKLDGPAVNSADFEEKEKEAAVFCKSSSPSGSAETRGKTDLTGLEESREEVTPLDDTRQKEPVEVSVESMNEAIIESLGKQRNPQLQASEKHVPQEAEQVQNEDKDGGVHISECSARQVEEKHLLPEDVEPDSSDIQGARPVGSTKDINDNNIYGSPTPSAEDDRPPVLGSSVSVSDEELPTPIQESQSELVHPPLQSHLPTPHLHSHPDFFCPEFPAPLASPSGRSTSPSARSTSVPVQDTRQQVEQQSPRSPVLQHSPTLLRGGAELEDCCPASRRERPPRGSSHSKSSSSSDRELPSSPKPVSPAPCSAEPHPPERLANRLTRCPMTYSPKVGSCNESDSDGSVPELEEPDGPLLRTPDTQSQLSHTAPSADDSMNKAKQSRSEKKARKAMSKLGLRQIHGVTRITIRKSKNILFVITRPDVFKSPASDIYIVFGEAKIEDLSQQVHKAAAEKFKVPLEPSALVPESTPSLSIKEESEEEEEVDESGLELRDIELVMAQANVSRGKAVRALRHNKNDIVNAIMELTM</sequence>
<dbReference type="SMART" id="SM01407">
    <property type="entry name" value="NAC"/>
    <property type="match status" value="1"/>
</dbReference>
<evidence type="ECO:0000256" key="1">
    <source>
        <dbReference type="SAM" id="MobiDB-lite"/>
    </source>
</evidence>
<feature type="compositionally biased region" description="Polar residues" evidence="1">
    <location>
        <begin position="726"/>
        <end position="735"/>
    </location>
</feature>
<dbReference type="CDD" id="cd14416">
    <property type="entry name" value="UBA_NACAD"/>
    <property type="match status" value="1"/>
</dbReference>
<dbReference type="PANTHER" id="PTHR21713">
    <property type="entry name" value="NASCENT POLYPEPTIDE ASSOCIATED COMPLEX ALPHA SUBUNIT-RELATED"/>
    <property type="match status" value="1"/>
</dbReference>
<name>A0A8C9RKQ5_SCLFO</name>
<dbReference type="GO" id="GO:0005854">
    <property type="term" value="C:nascent polypeptide-associated complex"/>
    <property type="evidence" value="ECO:0007669"/>
    <property type="project" value="InterPro"/>
</dbReference>
<dbReference type="RefSeq" id="XP_029115740.1">
    <property type="nucleotide sequence ID" value="XM_029259907.1"/>
</dbReference>
<dbReference type="FunFam" id="2.20.70.30:FF:000002">
    <property type="entry name" value="Nascent polypeptide-associated complex (NAC), alpha subunit"/>
    <property type="match status" value="1"/>
</dbReference>
<feature type="compositionally biased region" description="Acidic residues" evidence="1">
    <location>
        <begin position="1945"/>
        <end position="1954"/>
    </location>
</feature>
<feature type="compositionally biased region" description="Basic and acidic residues" evidence="1">
    <location>
        <begin position="1501"/>
        <end position="1529"/>
    </location>
</feature>
<reference evidence="3 4" key="1">
    <citation type="submission" date="2019-04" db="EMBL/GenBank/DDBJ databases">
        <authorList>
            <consortium name="Wellcome Sanger Institute Data Sharing"/>
        </authorList>
    </citation>
    <scope>NUCLEOTIDE SEQUENCE [LARGE SCALE GENOMIC DNA]</scope>
</reference>
<dbReference type="InterPro" id="IPR044034">
    <property type="entry name" value="NAC-like_UBA"/>
</dbReference>
<proteinExistence type="predicted"/>
<dbReference type="Proteomes" id="UP000694397">
    <property type="component" value="Chromosome 18"/>
</dbReference>
<feature type="domain" description="NAC-A/B" evidence="2">
    <location>
        <begin position="1850"/>
        <end position="1915"/>
    </location>
</feature>
<feature type="compositionally biased region" description="Polar residues" evidence="1">
    <location>
        <begin position="1364"/>
        <end position="1382"/>
    </location>
</feature>
<feature type="region of interest" description="Disordered" evidence="1">
    <location>
        <begin position="1934"/>
        <end position="1954"/>
    </location>
</feature>
<dbReference type="InterPro" id="IPR041907">
    <property type="entry name" value="NACAD_UBA"/>
</dbReference>
<feature type="compositionally biased region" description="Polar residues" evidence="1">
    <location>
        <begin position="1202"/>
        <end position="1216"/>
    </location>
</feature>
<feature type="region of interest" description="Disordered" evidence="1">
    <location>
        <begin position="316"/>
        <end position="368"/>
    </location>
</feature>
<feature type="compositionally biased region" description="Low complexity" evidence="1">
    <location>
        <begin position="932"/>
        <end position="943"/>
    </location>
</feature>
<feature type="region of interest" description="Disordered" evidence="1">
    <location>
        <begin position="1489"/>
        <end position="1861"/>
    </location>
</feature>
<organism evidence="3 4">
    <name type="scientific">Scleropages formosus</name>
    <name type="common">Asian bonytongue</name>
    <name type="synonym">Osteoglossum formosum</name>
    <dbReference type="NCBI Taxonomy" id="113540"/>
    <lineage>
        <taxon>Eukaryota</taxon>
        <taxon>Metazoa</taxon>
        <taxon>Chordata</taxon>
        <taxon>Craniata</taxon>
        <taxon>Vertebrata</taxon>
        <taxon>Euteleostomi</taxon>
        <taxon>Actinopterygii</taxon>
        <taxon>Neopterygii</taxon>
        <taxon>Teleostei</taxon>
        <taxon>Osteoglossocephala</taxon>
        <taxon>Osteoglossomorpha</taxon>
        <taxon>Osteoglossiformes</taxon>
        <taxon>Osteoglossidae</taxon>
        <taxon>Scleropages</taxon>
    </lineage>
</organism>
<feature type="compositionally biased region" description="Low complexity" evidence="1">
    <location>
        <begin position="1749"/>
        <end position="1759"/>
    </location>
</feature>
<reference evidence="3" key="2">
    <citation type="submission" date="2025-08" db="UniProtKB">
        <authorList>
            <consortium name="Ensembl"/>
        </authorList>
    </citation>
    <scope>IDENTIFICATION</scope>
</reference>